<dbReference type="EMBL" id="CP088280">
    <property type="protein sequence ID" value="UGX92927.1"/>
    <property type="molecule type" value="Genomic_DNA"/>
</dbReference>
<dbReference type="EMBL" id="JACBFH010000001">
    <property type="protein sequence ID" value="NYY91071.1"/>
    <property type="molecule type" value="Genomic_DNA"/>
</dbReference>
<evidence type="ECO:0000313" key="2">
    <source>
        <dbReference type="EMBL" id="UGX92927.1"/>
    </source>
</evidence>
<sequence length="54" mass="5740">MSPDEIQITPIIIDPAVADDTGKLTADTEVQTKRHTAVDQPDGSVQIVTAVIPQ</sequence>
<evidence type="ECO:0000313" key="3">
    <source>
        <dbReference type="Proteomes" id="UP000564836"/>
    </source>
</evidence>
<protein>
    <submittedName>
        <fullName evidence="1">Uncharacterized protein</fullName>
    </submittedName>
</protein>
<organism evidence="1">
    <name type="scientific">Bradyrhizobium barranii subsp. barranii</name>
    <dbReference type="NCBI Taxonomy" id="2823807"/>
    <lineage>
        <taxon>Bacteria</taxon>
        <taxon>Pseudomonadati</taxon>
        <taxon>Pseudomonadota</taxon>
        <taxon>Alphaproteobacteria</taxon>
        <taxon>Hyphomicrobiales</taxon>
        <taxon>Nitrobacteraceae</taxon>
        <taxon>Bradyrhizobium</taxon>
        <taxon>Bradyrhizobium barranii</taxon>
    </lineage>
</organism>
<evidence type="ECO:0000313" key="1">
    <source>
        <dbReference type="EMBL" id="NYY91071.1"/>
    </source>
</evidence>
<accession>A0A7Z0QAV6</accession>
<reference evidence="2 3" key="1">
    <citation type="journal article" date="2017" name="Syst. Appl. Microbiol.">
        <title>Soybeans inoculated with root zone soils of Canadian native legumes harbour diverse and novel Bradyrhizobium spp. that possess agricultural potential.</title>
        <authorList>
            <person name="Bromfield E.S.P."/>
            <person name="Cloutier S."/>
            <person name="Tambong J.T."/>
            <person name="Tran Thi T.V."/>
        </authorList>
    </citation>
    <scope>NUCLEOTIDE SEQUENCE [LARGE SCALE GENOMIC DNA]</scope>
    <source>
        <strain evidence="2 3">323S2</strain>
    </source>
</reference>
<name>A0A7Z0QAV6_9BRAD</name>
<reference evidence="2 3" key="3">
    <citation type="journal article" date="2022" name="Int. J. Syst. Evol. Microbiol.">
        <title>Strains of Bradyrhizobium barranii sp. nov. associated with legumes native to Canada are symbionts of soybeans and belong to different subspecies (subsp. barranii subsp. nov. and subsp. apii subsp. nov.) and symbiovars (sv. glycinearum and sv. septentrionale).</title>
        <authorList>
            <person name="Bromfield E.S.P."/>
            <person name="Cloutier S."/>
            <person name="Wasai-Hara S."/>
            <person name="Minamisawa K."/>
        </authorList>
    </citation>
    <scope>NUCLEOTIDE SEQUENCE [LARGE SCALE GENOMIC DNA]</scope>
    <source>
        <strain evidence="2 3">323S2</strain>
    </source>
</reference>
<proteinExistence type="predicted"/>
<dbReference type="AlphaFoldDB" id="A0A7Z0QAV6"/>
<reference evidence="1" key="2">
    <citation type="submission" date="2020-06" db="EMBL/GenBank/DDBJ databases">
        <title>Whole Genome Sequence of Bradyrhizobium sp. Strain 323S2.</title>
        <authorList>
            <person name="Bromfield E.S.P."/>
        </authorList>
    </citation>
    <scope>NUCLEOTIDE SEQUENCE [LARGE SCALE GENOMIC DNA]</scope>
    <source>
        <strain evidence="1">323S2</strain>
    </source>
</reference>
<dbReference type="RefSeq" id="WP_166348541.1">
    <property type="nucleotide sequence ID" value="NZ_CP088280.1"/>
</dbReference>
<dbReference type="Proteomes" id="UP000564836">
    <property type="component" value="Chromosome"/>
</dbReference>
<gene>
    <name evidence="2" type="ORF">G6321_00046110</name>
    <name evidence="1" type="ORF">G6321_22280</name>
</gene>